<dbReference type="HOGENOM" id="CLU_010124_0_0_0"/>
<keyword evidence="4" id="KW-1185">Reference proteome</keyword>
<dbReference type="RefSeq" id="WP_013179180.1">
    <property type="nucleotide sequence ID" value="NC_014221.1"/>
</dbReference>
<feature type="domain" description="Swt1-like HEPN" evidence="2">
    <location>
        <begin position="10"/>
        <end position="135"/>
    </location>
</feature>
<dbReference type="Pfam" id="PF18731">
    <property type="entry name" value="HEPN_Swt1"/>
    <property type="match status" value="1"/>
</dbReference>
<evidence type="ECO:0000256" key="1">
    <source>
        <dbReference type="SAM" id="MobiDB-lite"/>
    </source>
</evidence>
<protein>
    <recommendedName>
        <fullName evidence="2">Swt1-like HEPN domain-containing protein</fullName>
    </recommendedName>
</protein>
<reference evidence="3 4" key="2">
    <citation type="journal article" date="2011" name="Stand. Genomic Sci.">
        <title>Complete genome sequence of Truepera radiovictrix type strain (RQ-24).</title>
        <authorList>
            <person name="Ivanova N."/>
            <person name="Rohde C."/>
            <person name="Munk C."/>
            <person name="Nolan M."/>
            <person name="Lucas S."/>
            <person name="Del Rio T.G."/>
            <person name="Tice H."/>
            <person name="Deshpande S."/>
            <person name="Cheng J.F."/>
            <person name="Tapia R."/>
            <person name="Han C."/>
            <person name="Goodwin L."/>
            <person name="Pitluck S."/>
            <person name="Liolios K."/>
            <person name="Mavromatis K."/>
            <person name="Mikhailova N."/>
            <person name="Pati A."/>
            <person name="Chen A."/>
            <person name="Palaniappan K."/>
            <person name="Land M."/>
            <person name="Hauser L."/>
            <person name="Chang Y.J."/>
            <person name="Jeffries C.D."/>
            <person name="Brambilla E."/>
            <person name="Rohde M."/>
            <person name="Goker M."/>
            <person name="Tindall B.J."/>
            <person name="Woyke T."/>
            <person name="Bristow J."/>
            <person name="Eisen J.A."/>
            <person name="Markowitz V."/>
            <person name="Hugenholtz P."/>
            <person name="Kyrpides N.C."/>
            <person name="Klenk H.P."/>
            <person name="Lapidus A."/>
        </authorList>
    </citation>
    <scope>NUCLEOTIDE SEQUENCE [LARGE SCALE GENOMIC DNA]</scope>
    <source>
        <strain evidence="4">DSM 17093 / CIP 108686 / LMG 22925 / RQ-24</strain>
    </source>
</reference>
<dbReference type="InterPro" id="IPR007555">
    <property type="entry name" value="DUF499"/>
</dbReference>
<dbReference type="EMBL" id="CP002049">
    <property type="protein sequence ID" value="ADI15820.1"/>
    <property type="molecule type" value="Genomic_DNA"/>
</dbReference>
<proteinExistence type="predicted"/>
<evidence type="ECO:0000313" key="4">
    <source>
        <dbReference type="Proteomes" id="UP000000379"/>
    </source>
</evidence>
<dbReference type="Proteomes" id="UP000000379">
    <property type="component" value="Chromosome"/>
</dbReference>
<organism evidence="3 4">
    <name type="scientific">Truepera radiovictrix (strain DSM 17093 / CIP 108686 / LMG 22925 / RQ-24)</name>
    <dbReference type="NCBI Taxonomy" id="649638"/>
    <lineage>
        <taxon>Bacteria</taxon>
        <taxon>Thermotogati</taxon>
        <taxon>Deinococcota</taxon>
        <taxon>Deinococci</taxon>
        <taxon>Trueperales</taxon>
        <taxon>Trueperaceae</taxon>
        <taxon>Truepera</taxon>
    </lineage>
</organism>
<evidence type="ECO:0000259" key="2">
    <source>
        <dbReference type="Pfam" id="PF18731"/>
    </source>
</evidence>
<dbReference type="Pfam" id="PF04465">
    <property type="entry name" value="DUF499"/>
    <property type="match status" value="1"/>
</dbReference>
<dbReference type="KEGG" id="tra:Trad_2717"/>
<dbReference type="STRING" id="649638.Trad_2717"/>
<dbReference type="InterPro" id="IPR041650">
    <property type="entry name" value="HEPN_Swt1"/>
</dbReference>
<name>D7CUZ3_TRURR</name>
<sequence length="1069" mass="118990">MTTDYDRVGQALKLYADSVRAYTLRKLKGHYGSGRAWLEAYLGSFKSESRRQNAIANLKNQQAPEDVFDIVHVKDLLLANQDVFRDDFKRSLQKAATWADEIVEVRHKYAHQQDIPAEDVTRALDSMARILISIGADEHAQAIKNLRDNAPPQASPSTQLAPWWQHAEPHEDIKKGGFDESTFAAKLDDVVAGKAPPEYGRAEEFLRKTYLTRELRSLLVDTLKRLAGTGGEAVVQLRTPFGGGKTHTLIALYHLVKSAADIEGMSDIQTLLREAGLDHVPHARCAVVVGTDVSVEPREAEAGVTVHTLWGEIAYQLGGRAGYEVVRASDESRISPSKDTLRTLIGKYSRVLILLDELLVYQVRASAVVVGDSNLQAQTFAFLQSLTEVVSSSKGTALVTTFPESHLEYYDHERAQSVFDTLGKILGRVEATRVPVQGEEIFEVVRRRLFRRIDEAQARGVVAAYQGLYENYRDDLPTDVRSQDYGRRMLRAYPFHPELIDVLYERWGTMQTFQKTRGVLRLLARVIEYGYMSPAARPLIGLGDVGLEDPQLRATVMQILRGGNWDPVLASDIVPSDGKAYLTDKERGGEYARHRLCQTTATAIFMYSHSGGGEKGVTEPRLRLALVQPDGISPTLLSDALSRLRGRLYYLYGNGSWVFRVQANLNAVLTDRMGQVKPNAVEERLKDAVSARAGGVPFIKPIVWPEETRDIPDNAQLKLVVFSPQQPADDKESLERATFVFQNTHASSPRVNKNTVLYLAGSSSDFGRARALVRELLALEEISADRGLELSPDQRLDLTERLGKTRERLPEAAKACYTRLYEPLDASSQKFRVHDVSAQVKTARSLVDAVVETLRSQDRLLAALDPALLATGPYDLWPADVETVRLRDLRDYFLRLPHLPYLENEDVLRNALVKGVRDGLFEIALKRDDSTPRVWRRTNPPAANDFFFADHYLLARPGVLHEPEVSKPGGEVKPPIAPADPAPPSSRDGTGPAAVSKNKTHVRLSFNDLSISDLPKLVDVAYALEDAKGKVSVEVRLSAENPAGLDESLLELNVRELLAQQGLRADWED</sequence>
<dbReference type="AlphaFoldDB" id="D7CUZ3"/>
<feature type="region of interest" description="Disordered" evidence="1">
    <location>
        <begin position="963"/>
        <end position="996"/>
    </location>
</feature>
<dbReference type="OrthoDB" id="9757917at2"/>
<feature type="compositionally biased region" description="Pro residues" evidence="1">
    <location>
        <begin position="975"/>
        <end position="984"/>
    </location>
</feature>
<dbReference type="eggNOG" id="COG1483">
    <property type="taxonomic scope" value="Bacteria"/>
</dbReference>
<evidence type="ECO:0000313" key="3">
    <source>
        <dbReference type="EMBL" id="ADI15820.1"/>
    </source>
</evidence>
<gene>
    <name evidence="3" type="ordered locus">Trad_2717</name>
</gene>
<reference evidence="4" key="1">
    <citation type="submission" date="2010-05" db="EMBL/GenBank/DDBJ databases">
        <title>The complete genome of Truepera radiovictris DSM 17093.</title>
        <authorList>
            <consortium name="US DOE Joint Genome Institute (JGI-PGF)"/>
            <person name="Lucas S."/>
            <person name="Copeland A."/>
            <person name="Lapidus A."/>
            <person name="Glavina del Rio T."/>
            <person name="Dalin E."/>
            <person name="Tice H."/>
            <person name="Bruce D."/>
            <person name="Goodwin L."/>
            <person name="Pitluck S."/>
            <person name="Kyrpides N."/>
            <person name="Mavromatis K."/>
            <person name="Ovchinnikova G."/>
            <person name="Munk A.C."/>
            <person name="Detter J.C."/>
            <person name="Han C."/>
            <person name="Tapia R."/>
            <person name="Land M."/>
            <person name="Hauser L."/>
            <person name="Markowitz V."/>
            <person name="Cheng J.-F."/>
            <person name="Hugenholtz P."/>
            <person name="Woyke T."/>
            <person name="Wu D."/>
            <person name="Tindall B."/>
            <person name="Pomrenke H.G."/>
            <person name="Brambilla E."/>
            <person name="Klenk H.-P."/>
            <person name="Eisen J.A."/>
        </authorList>
    </citation>
    <scope>NUCLEOTIDE SEQUENCE [LARGE SCALE GENOMIC DNA]</scope>
    <source>
        <strain evidence="4">DSM 17093 / CIP 108686 / LMG 22925 / RQ-24</strain>
    </source>
</reference>
<accession>D7CUZ3</accession>